<dbReference type="Pfam" id="PF07103">
    <property type="entry name" value="DUF1365"/>
    <property type="match status" value="1"/>
</dbReference>
<proteinExistence type="predicted"/>
<dbReference type="EMBL" id="JBBKZU010000008">
    <property type="protein sequence ID" value="MEJ8813232.1"/>
    <property type="molecule type" value="Genomic_DNA"/>
</dbReference>
<evidence type="ECO:0000313" key="2">
    <source>
        <dbReference type="Proteomes" id="UP001365846"/>
    </source>
</evidence>
<dbReference type="RefSeq" id="WP_340358475.1">
    <property type="nucleotide sequence ID" value="NZ_JBBKZU010000008.1"/>
</dbReference>
<keyword evidence="2" id="KW-1185">Reference proteome</keyword>
<name>A0ABU8VHT7_9BURK</name>
<comment type="caution">
    <text evidence="1">The sequence shown here is derived from an EMBL/GenBank/DDBJ whole genome shotgun (WGS) entry which is preliminary data.</text>
</comment>
<dbReference type="Proteomes" id="UP001365846">
    <property type="component" value="Unassembled WGS sequence"/>
</dbReference>
<accession>A0ABU8VHT7</accession>
<reference evidence="1 2" key="1">
    <citation type="submission" date="2024-03" db="EMBL/GenBank/DDBJ databases">
        <title>Novel species of the genus Variovorax.</title>
        <authorList>
            <person name="Liu Q."/>
            <person name="Xin Y.-H."/>
        </authorList>
    </citation>
    <scope>NUCLEOTIDE SEQUENCE [LARGE SCALE GENOMIC DNA]</scope>
    <source>
        <strain evidence="1 2">KACC 18899</strain>
    </source>
</reference>
<sequence length="262" mass="29235">MSGGSALYAGGVTHRRLRPVPHLLRYRVFWLLIDLDELPQLSRRLRLFSLDRLNVFSLHARDYGDGQGLRAHVEHQLRAAGLETGGAIHLLTMPRMLGHVFNPLNVYFCHRANGVLQALLYEVNNTFGERHGYLVEVNEKDAAGGRIVQQCAKGFHVSPFLDLDMRYRFDVEPPSPDRPGLRIAIAASDAEGQVLVASMEAARRPLTDRALALAFLAFPLLTLKVIAAIHWEALLLWLKGIQVRSRPGAPAAEVTIIRNEES</sequence>
<protein>
    <submittedName>
        <fullName evidence="1">DUF1365 domain-containing protein</fullName>
    </submittedName>
</protein>
<evidence type="ECO:0000313" key="1">
    <source>
        <dbReference type="EMBL" id="MEJ8813232.1"/>
    </source>
</evidence>
<dbReference type="PANTHER" id="PTHR33973">
    <property type="entry name" value="OS07G0153300 PROTEIN"/>
    <property type="match status" value="1"/>
</dbReference>
<gene>
    <name evidence="1" type="ORF">WKW77_19250</name>
</gene>
<organism evidence="1 2">
    <name type="scientific">Variovorax ureilyticus</name>
    <dbReference type="NCBI Taxonomy" id="1836198"/>
    <lineage>
        <taxon>Bacteria</taxon>
        <taxon>Pseudomonadati</taxon>
        <taxon>Pseudomonadota</taxon>
        <taxon>Betaproteobacteria</taxon>
        <taxon>Burkholderiales</taxon>
        <taxon>Comamonadaceae</taxon>
        <taxon>Variovorax</taxon>
    </lineage>
</organism>
<dbReference type="PANTHER" id="PTHR33973:SF4">
    <property type="entry name" value="OS07G0153300 PROTEIN"/>
    <property type="match status" value="1"/>
</dbReference>
<dbReference type="InterPro" id="IPR010775">
    <property type="entry name" value="DUF1365"/>
</dbReference>